<sequence>MWIRFYGGHWWRRAGFVTVHERRTTRDVRSEVCIASPVMAIKRLWFRSSSGNFPFHTWMLAKGCDKLRQIVRMQIHEDLDVR</sequence>
<keyword evidence="2" id="KW-1185">Reference proteome</keyword>
<proteinExistence type="predicted"/>
<dbReference type="AlphaFoldDB" id="A0A251U1M4"/>
<evidence type="ECO:0000313" key="2">
    <source>
        <dbReference type="Proteomes" id="UP000215914"/>
    </source>
</evidence>
<reference evidence="2" key="1">
    <citation type="journal article" date="2017" name="Nature">
        <title>The sunflower genome provides insights into oil metabolism, flowering and Asterid evolution.</title>
        <authorList>
            <person name="Badouin H."/>
            <person name="Gouzy J."/>
            <person name="Grassa C.J."/>
            <person name="Murat F."/>
            <person name="Staton S.E."/>
            <person name="Cottret L."/>
            <person name="Lelandais-Briere C."/>
            <person name="Owens G.L."/>
            <person name="Carrere S."/>
            <person name="Mayjonade B."/>
            <person name="Legrand L."/>
            <person name="Gill N."/>
            <person name="Kane N.C."/>
            <person name="Bowers J.E."/>
            <person name="Hubner S."/>
            <person name="Bellec A."/>
            <person name="Berard A."/>
            <person name="Berges H."/>
            <person name="Blanchet N."/>
            <person name="Boniface M.C."/>
            <person name="Brunel D."/>
            <person name="Catrice O."/>
            <person name="Chaidir N."/>
            <person name="Claudel C."/>
            <person name="Donnadieu C."/>
            <person name="Faraut T."/>
            <person name="Fievet G."/>
            <person name="Helmstetter N."/>
            <person name="King M."/>
            <person name="Knapp S.J."/>
            <person name="Lai Z."/>
            <person name="Le Paslier M.C."/>
            <person name="Lippi Y."/>
            <person name="Lorenzon L."/>
            <person name="Mandel J.R."/>
            <person name="Marage G."/>
            <person name="Marchand G."/>
            <person name="Marquand E."/>
            <person name="Bret-Mestries E."/>
            <person name="Morien E."/>
            <person name="Nambeesan S."/>
            <person name="Nguyen T."/>
            <person name="Pegot-Espagnet P."/>
            <person name="Pouilly N."/>
            <person name="Raftis F."/>
            <person name="Sallet E."/>
            <person name="Schiex T."/>
            <person name="Thomas J."/>
            <person name="Vandecasteele C."/>
            <person name="Vares D."/>
            <person name="Vear F."/>
            <person name="Vautrin S."/>
            <person name="Crespi M."/>
            <person name="Mangin B."/>
            <person name="Burke J.M."/>
            <person name="Salse J."/>
            <person name="Munos S."/>
            <person name="Vincourt P."/>
            <person name="Rieseberg L.H."/>
            <person name="Langlade N.B."/>
        </authorList>
    </citation>
    <scope>NUCLEOTIDE SEQUENCE [LARGE SCALE GENOMIC DNA]</scope>
    <source>
        <strain evidence="2">cv. SF193</strain>
    </source>
</reference>
<name>A0A251U1M4_HELAN</name>
<evidence type="ECO:0000313" key="1">
    <source>
        <dbReference type="EMBL" id="OTG16959.1"/>
    </source>
</evidence>
<dbReference type="EMBL" id="CM007898">
    <property type="protein sequence ID" value="OTG16959.1"/>
    <property type="molecule type" value="Genomic_DNA"/>
</dbReference>
<accession>A0A251U1M4</accession>
<dbReference type="InParanoid" id="A0A251U1M4"/>
<gene>
    <name evidence="1" type="ORF">HannXRQ_Chr09g0277081</name>
</gene>
<protein>
    <submittedName>
        <fullName evidence="1">Uncharacterized protein</fullName>
    </submittedName>
</protein>
<organism evidence="1 2">
    <name type="scientific">Helianthus annuus</name>
    <name type="common">Common sunflower</name>
    <dbReference type="NCBI Taxonomy" id="4232"/>
    <lineage>
        <taxon>Eukaryota</taxon>
        <taxon>Viridiplantae</taxon>
        <taxon>Streptophyta</taxon>
        <taxon>Embryophyta</taxon>
        <taxon>Tracheophyta</taxon>
        <taxon>Spermatophyta</taxon>
        <taxon>Magnoliopsida</taxon>
        <taxon>eudicotyledons</taxon>
        <taxon>Gunneridae</taxon>
        <taxon>Pentapetalae</taxon>
        <taxon>asterids</taxon>
        <taxon>campanulids</taxon>
        <taxon>Asterales</taxon>
        <taxon>Asteraceae</taxon>
        <taxon>Asteroideae</taxon>
        <taxon>Heliantheae alliance</taxon>
        <taxon>Heliantheae</taxon>
        <taxon>Helianthus</taxon>
    </lineage>
</organism>
<dbReference type="Proteomes" id="UP000215914">
    <property type="component" value="Chromosome 9"/>
</dbReference>